<organism evidence="1">
    <name type="scientific">Streptomyces sp. NBC_00060</name>
    <dbReference type="NCBI Taxonomy" id="2975636"/>
    <lineage>
        <taxon>Bacteria</taxon>
        <taxon>Bacillati</taxon>
        <taxon>Actinomycetota</taxon>
        <taxon>Actinomycetes</taxon>
        <taxon>Kitasatosporales</taxon>
        <taxon>Streptomycetaceae</taxon>
        <taxon>Streptomyces</taxon>
    </lineage>
</organism>
<name>A0AAU2H3R8_9ACTN</name>
<protein>
    <submittedName>
        <fullName evidence="1">Uncharacterized protein</fullName>
    </submittedName>
</protein>
<dbReference type="AlphaFoldDB" id="A0AAU2H3R8"/>
<evidence type="ECO:0000313" key="1">
    <source>
        <dbReference type="EMBL" id="WTU41855.1"/>
    </source>
</evidence>
<gene>
    <name evidence="1" type="ORF">OHV25_20860</name>
</gene>
<reference evidence="1" key="1">
    <citation type="submission" date="2022-10" db="EMBL/GenBank/DDBJ databases">
        <title>The complete genomes of actinobacterial strains from the NBC collection.</title>
        <authorList>
            <person name="Joergensen T.S."/>
            <person name="Alvarez Arevalo M."/>
            <person name="Sterndorff E.B."/>
            <person name="Faurdal D."/>
            <person name="Vuksanovic O."/>
            <person name="Mourched A.-S."/>
            <person name="Charusanti P."/>
            <person name="Shaw S."/>
            <person name="Blin K."/>
            <person name="Weber T."/>
        </authorList>
    </citation>
    <scope>NUCLEOTIDE SEQUENCE</scope>
    <source>
        <strain evidence="1">NBC_00060</strain>
    </source>
</reference>
<sequence length="87" mass="9124">MKMREWREGWDRAAAAASTLAEAFRAAGATEGQVNRLRPTVSGKGTPWVDVGMVPASLAVRIAEAMRAGTALEAVGTETPARSGLRA</sequence>
<dbReference type="EMBL" id="CP108253">
    <property type="protein sequence ID" value="WTU41855.1"/>
    <property type="molecule type" value="Genomic_DNA"/>
</dbReference>
<accession>A0AAU2H3R8</accession>
<proteinExistence type="predicted"/>